<dbReference type="InterPro" id="IPR003594">
    <property type="entry name" value="HATPase_dom"/>
</dbReference>
<dbReference type="InterPro" id="IPR003660">
    <property type="entry name" value="HAMP_dom"/>
</dbReference>
<feature type="transmembrane region" description="Helical" evidence="10">
    <location>
        <begin position="12"/>
        <end position="33"/>
    </location>
</feature>
<dbReference type="SUPFAM" id="SSF55874">
    <property type="entry name" value="ATPase domain of HSP90 chaperone/DNA topoisomerase II/histidine kinase"/>
    <property type="match status" value="1"/>
</dbReference>
<sequence>MFSWYSKLKLIHQIGLVVLVGFILSFVLSLYLLSYDKSQRLNQLSVSGSLQRVLSVADTLEQTPDNVHASIITASRSSDLQLSLTDTPTIPQNSSPNEMEQTILRRLEQIGVKNAHIELVTQNQRPLMALSQPQQNHRADNLRGESMMDNRAMMGNGMMANSSASHRHNMAYYRQANAMLSYTATVNGSIELSSGQWLNFSSGIESNITHWSTSVLIGLATVMVLTILLVLWVVRRALAPVTELGNAAQAFARNKQVYPVNSTNTPRDLTPTIDAFNDMQHQVTDYITERTKLLAAISHDLRTPLTSLRLRLEFIEDSDDKQQMLSTLNTMEKMLTATMQFARNDVQREPRQMTDINSLLQTIVDEYDEKGVEIHYQATSSLTASIPTLSVQRMIENLINNAIQYAGDEADIDLSVRRTGQQLQICVADTGVGIPEHQLAEVLKPFTRLNEARDTGSSNVGLGLSITHSLASSFGGRLMLAANSPHGLKATITLSIPRNE</sequence>
<keyword evidence="14" id="KW-1185">Reference proteome</keyword>
<dbReference type="AlphaFoldDB" id="A0A7X4LMS5"/>
<comment type="caution">
    <text evidence="13">The sequence shown here is derived from an EMBL/GenBank/DDBJ whole genome shotgun (WGS) entry which is preliminary data.</text>
</comment>
<dbReference type="SMART" id="SM00388">
    <property type="entry name" value="HisKA"/>
    <property type="match status" value="1"/>
</dbReference>
<dbReference type="PRINTS" id="PR00344">
    <property type="entry name" value="BCTRLSENSOR"/>
</dbReference>
<dbReference type="SUPFAM" id="SSF47384">
    <property type="entry name" value="Homodimeric domain of signal transducing histidine kinase"/>
    <property type="match status" value="1"/>
</dbReference>
<keyword evidence="8" id="KW-0418">Kinase</keyword>
<keyword evidence="9" id="KW-0067">ATP-binding</keyword>
<keyword evidence="10" id="KW-0472">Membrane</keyword>
<comment type="subcellular location">
    <subcellularLocation>
        <location evidence="2">Cell membrane</location>
        <topology evidence="2">Multi-pass membrane protein</topology>
    </subcellularLocation>
</comment>
<evidence type="ECO:0000313" key="13">
    <source>
        <dbReference type="EMBL" id="MZI94381.1"/>
    </source>
</evidence>
<dbReference type="Proteomes" id="UP000462621">
    <property type="component" value="Unassembled WGS sequence"/>
</dbReference>
<dbReference type="RefSeq" id="WP_161156747.1">
    <property type="nucleotide sequence ID" value="NZ_WEKT01000028.1"/>
</dbReference>
<dbReference type="InterPro" id="IPR004358">
    <property type="entry name" value="Sig_transdc_His_kin-like_C"/>
</dbReference>
<accession>A0A7X4LMS5</accession>
<feature type="domain" description="Histidine kinase" evidence="11">
    <location>
        <begin position="296"/>
        <end position="498"/>
    </location>
</feature>
<feature type="transmembrane region" description="Helical" evidence="10">
    <location>
        <begin position="215"/>
        <end position="234"/>
    </location>
</feature>
<keyword evidence="10" id="KW-1133">Transmembrane helix</keyword>
<dbReference type="GO" id="GO:0000155">
    <property type="term" value="F:phosphorelay sensor kinase activity"/>
    <property type="evidence" value="ECO:0007669"/>
    <property type="project" value="InterPro"/>
</dbReference>
<evidence type="ECO:0000256" key="3">
    <source>
        <dbReference type="ARBA" id="ARBA00012438"/>
    </source>
</evidence>
<dbReference type="EC" id="2.7.13.3" evidence="3"/>
<keyword evidence="7" id="KW-0547">Nucleotide-binding</keyword>
<dbReference type="CDD" id="cd00082">
    <property type="entry name" value="HisKA"/>
    <property type="match status" value="1"/>
</dbReference>
<keyword evidence="6" id="KW-0808">Transferase</keyword>
<dbReference type="CDD" id="cd00075">
    <property type="entry name" value="HATPase"/>
    <property type="match status" value="1"/>
</dbReference>
<dbReference type="InterPro" id="IPR036890">
    <property type="entry name" value="HATPase_C_sf"/>
</dbReference>
<evidence type="ECO:0000259" key="11">
    <source>
        <dbReference type="PROSITE" id="PS50109"/>
    </source>
</evidence>
<dbReference type="PROSITE" id="PS50885">
    <property type="entry name" value="HAMP"/>
    <property type="match status" value="1"/>
</dbReference>
<evidence type="ECO:0000256" key="5">
    <source>
        <dbReference type="ARBA" id="ARBA00022553"/>
    </source>
</evidence>
<dbReference type="PANTHER" id="PTHR44936:SF10">
    <property type="entry name" value="SENSOR PROTEIN RSTB"/>
    <property type="match status" value="1"/>
</dbReference>
<dbReference type="GO" id="GO:0005886">
    <property type="term" value="C:plasma membrane"/>
    <property type="evidence" value="ECO:0007669"/>
    <property type="project" value="UniProtKB-SubCell"/>
</dbReference>
<comment type="catalytic activity">
    <reaction evidence="1">
        <text>ATP + protein L-histidine = ADP + protein N-phospho-L-histidine.</text>
        <dbReference type="EC" id="2.7.13.3"/>
    </reaction>
</comment>
<evidence type="ECO:0000259" key="12">
    <source>
        <dbReference type="PROSITE" id="PS50885"/>
    </source>
</evidence>
<dbReference type="GO" id="GO:0005524">
    <property type="term" value="F:ATP binding"/>
    <property type="evidence" value="ECO:0007669"/>
    <property type="project" value="UniProtKB-KW"/>
</dbReference>
<evidence type="ECO:0000256" key="6">
    <source>
        <dbReference type="ARBA" id="ARBA00022679"/>
    </source>
</evidence>
<evidence type="ECO:0000256" key="1">
    <source>
        <dbReference type="ARBA" id="ARBA00000085"/>
    </source>
</evidence>
<evidence type="ECO:0000256" key="9">
    <source>
        <dbReference type="ARBA" id="ARBA00022840"/>
    </source>
</evidence>
<dbReference type="Pfam" id="PF00512">
    <property type="entry name" value="HisKA"/>
    <property type="match status" value="1"/>
</dbReference>
<proteinExistence type="predicted"/>
<dbReference type="Pfam" id="PF02518">
    <property type="entry name" value="HATPase_c"/>
    <property type="match status" value="1"/>
</dbReference>
<gene>
    <name evidence="13" type="ORF">F9817_14380</name>
</gene>
<name>A0A7X4LMS5_9VIBR</name>
<keyword evidence="10" id="KW-0812">Transmembrane</keyword>
<evidence type="ECO:0000256" key="10">
    <source>
        <dbReference type="SAM" id="Phobius"/>
    </source>
</evidence>
<dbReference type="EMBL" id="WEKT01000028">
    <property type="protein sequence ID" value="MZI94381.1"/>
    <property type="molecule type" value="Genomic_DNA"/>
</dbReference>
<evidence type="ECO:0000256" key="7">
    <source>
        <dbReference type="ARBA" id="ARBA00022741"/>
    </source>
</evidence>
<organism evidence="13 14">
    <name type="scientific">Vibrio eleionomae</name>
    <dbReference type="NCBI Taxonomy" id="2653505"/>
    <lineage>
        <taxon>Bacteria</taxon>
        <taxon>Pseudomonadati</taxon>
        <taxon>Pseudomonadota</taxon>
        <taxon>Gammaproteobacteria</taxon>
        <taxon>Vibrionales</taxon>
        <taxon>Vibrionaceae</taxon>
        <taxon>Vibrio</taxon>
    </lineage>
</organism>
<keyword evidence="4" id="KW-1003">Cell membrane</keyword>
<dbReference type="Gene3D" id="1.10.287.130">
    <property type="match status" value="1"/>
</dbReference>
<dbReference type="InterPro" id="IPR005467">
    <property type="entry name" value="His_kinase_dom"/>
</dbReference>
<dbReference type="PANTHER" id="PTHR44936">
    <property type="entry name" value="SENSOR PROTEIN CREC"/>
    <property type="match status" value="1"/>
</dbReference>
<evidence type="ECO:0000256" key="2">
    <source>
        <dbReference type="ARBA" id="ARBA00004651"/>
    </source>
</evidence>
<reference evidence="13 14" key="1">
    <citation type="submission" date="2019-10" db="EMBL/GenBank/DDBJ databases">
        <title>Vibrio sp. nov. isolated from a shrimp pond.</title>
        <authorList>
            <person name="Gomez-Gil B."/>
            <person name="Enciso-Ibarra J."/>
            <person name="Enciso-Ibarra K."/>
            <person name="Bolan-Mejia C."/>
        </authorList>
    </citation>
    <scope>NUCLEOTIDE SEQUENCE [LARGE SCALE GENOMIC DNA]</scope>
    <source>
        <strain evidence="13 14">CAIM 722</strain>
    </source>
</reference>
<dbReference type="PROSITE" id="PS50109">
    <property type="entry name" value="HIS_KIN"/>
    <property type="match status" value="1"/>
</dbReference>
<dbReference type="InterPro" id="IPR050980">
    <property type="entry name" value="2C_sensor_his_kinase"/>
</dbReference>
<dbReference type="InterPro" id="IPR003661">
    <property type="entry name" value="HisK_dim/P_dom"/>
</dbReference>
<protein>
    <recommendedName>
        <fullName evidence="3">histidine kinase</fullName>
        <ecNumber evidence="3">2.7.13.3</ecNumber>
    </recommendedName>
</protein>
<dbReference type="SMART" id="SM00387">
    <property type="entry name" value="HATPase_c"/>
    <property type="match status" value="1"/>
</dbReference>
<evidence type="ECO:0000256" key="8">
    <source>
        <dbReference type="ARBA" id="ARBA00022777"/>
    </source>
</evidence>
<evidence type="ECO:0000313" key="14">
    <source>
        <dbReference type="Proteomes" id="UP000462621"/>
    </source>
</evidence>
<keyword evidence="5" id="KW-0597">Phosphoprotein</keyword>
<dbReference type="Gene3D" id="3.30.565.10">
    <property type="entry name" value="Histidine kinase-like ATPase, C-terminal domain"/>
    <property type="match status" value="1"/>
</dbReference>
<feature type="domain" description="HAMP" evidence="12">
    <location>
        <begin position="235"/>
        <end position="288"/>
    </location>
</feature>
<dbReference type="InterPro" id="IPR036097">
    <property type="entry name" value="HisK_dim/P_sf"/>
</dbReference>
<evidence type="ECO:0000256" key="4">
    <source>
        <dbReference type="ARBA" id="ARBA00022475"/>
    </source>
</evidence>